<reference evidence="2" key="1">
    <citation type="journal article" date="2019" name="Int. J. Syst. Evol. Microbiol.">
        <title>The Global Catalogue of Microorganisms (GCM) 10K type strain sequencing project: providing services to taxonomists for standard genome sequencing and annotation.</title>
        <authorList>
            <consortium name="The Broad Institute Genomics Platform"/>
            <consortium name="The Broad Institute Genome Sequencing Center for Infectious Disease"/>
            <person name="Wu L."/>
            <person name="Ma J."/>
        </authorList>
    </citation>
    <scope>NUCLEOTIDE SEQUENCE [LARGE SCALE GENOMIC DNA]</scope>
    <source>
        <strain evidence="2">WYCCWR 12678</strain>
    </source>
</reference>
<dbReference type="InterPro" id="IPR009920">
    <property type="entry name" value="HEPPP_synth_su1"/>
</dbReference>
<evidence type="ECO:0000313" key="1">
    <source>
        <dbReference type="EMBL" id="MFC4768915.1"/>
    </source>
</evidence>
<name>A0ABV9Q4C4_9BACL</name>
<gene>
    <name evidence="1" type="ORF">ACFO8Q_16375</name>
</gene>
<proteinExistence type="predicted"/>
<dbReference type="Pfam" id="PF07307">
    <property type="entry name" value="HEPPP_synt_1"/>
    <property type="match status" value="1"/>
</dbReference>
<dbReference type="RefSeq" id="WP_380026865.1">
    <property type="nucleotide sequence ID" value="NZ_JBHSHC010000112.1"/>
</dbReference>
<accession>A0ABV9Q4C4</accession>
<dbReference type="Proteomes" id="UP001596002">
    <property type="component" value="Unassembled WGS sequence"/>
</dbReference>
<protein>
    <submittedName>
        <fullName evidence="1">Heptaprenyl diphosphate synthase component 1</fullName>
    </submittedName>
</protein>
<keyword evidence="2" id="KW-1185">Reference proteome</keyword>
<organism evidence="1 2">
    <name type="scientific">Effusibacillus consociatus</name>
    <dbReference type="NCBI Taxonomy" id="1117041"/>
    <lineage>
        <taxon>Bacteria</taxon>
        <taxon>Bacillati</taxon>
        <taxon>Bacillota</taxon>
        <taxon>Bacilli</taxon>
        <taxon>Bacillales</taxon>
        <taxon>Alicyclobacillaceae</taxon>
        <taxon>Effusibacillus</taxon>
    </lineage>
</organism>
<evidence type="ECO:0000313" key="2">
    <source>
        <dbReference type="Proteomes" id="UP001596002"/>
    </source>
</evidence>
<sequence>METLIIEQTDRENVSLRMRGQVLSEMNHTYLTNRIGLPNLEQFQLKTAIAILETAGCSKKETELITSVLLLIYHGLSVHENIDENQIEGNFRQLKVLAGDYYSSKYYYLLASQGQIELIGLFAEAVAKINEAKAERAALLRLDQSNTDKYLLLTERIHGELLYALCSRYLRAESVTFDLVRLLVKAHIFGIEYNQFLSGHWYANLSYLFIKEQATEEEIRLLASKHSYLQDSKIMTIHVKYGTSSYLFEQLQTGLVTVQSLLSVPDSPIAAERFNRICAFLKESYMETQRIVEER</sequence>
<dbReference type="EMBL" id="JBHSHC010000112">
    <property type="protein sequence ID" value="MFC4768915.1"/>
    <property type="molecule type" value="Genomic_DNA"/>
</dbReference>
<dbReference type="Gene3D" id="1.20.120.1450">
    <property type="match status" value="1"/>
</dbReference>
<comment type="caution">
    <text evidence="1">The sequence shown here is derived from an EMBL/GenBank/DDBJ whole genome shotgun (WGS) entry which is preliminary data.</text>
</comment>